<keyword evidence="5" id="KW-1185">Reference proteome</keyword>
<evidence type="ECO:0000259" key="3">
    <source>
        <dbReference type="SMART" id="SM00331"/>
    </source>
</evidence>
<keyword evidence="2" id="KW-1133">Transmembrane helix</keyword>
<evidence type="ECO:0000256" key="2">
    <source>
        <dbReference type="SAM" id="Phobius"/>
    </source>
</evidence>
<dbReference type="InterPro" id="IPR052016">
    <property type="entry name" value="Bact_Sigma-Reg"/>
</dbReference>
<keyword evidence="2" id="KW-0812">Transmembrane</keyword>
<dbReference type="Gene3D" id="3.60.40.10">
    <property type="entry name" value="PPM-type phosphatase domain"/>
    <property type="match status" value="1"/>
</dbReference>
<protein>
    <submittedName>
        <fullName evidence="4">Stage II sporulation protein E</fullName>
    </submittedName>
</protein>
<organism evidence="4 5">
    <name type="scientific">Thermosyntropha lipolytica DSM 11003</name>
    <dbReference type="NCBI Taxonomy" id="1123382"/>
    <lineage>
        <taxon>Bacteria</taxon>
        <taxon>Bacillati</taxon>
        <taxon>Bacillota</taxon>
        <taxon>Clostridia</taxon>
        <taxon>Eubacteriales</taxon>
        <taxon>Syntrophomonadaceae</taxon>
        <taxon>Thermosyntropha</taxon>
    </lineage>
</organism>
<accession>A0A1M5JTX0</accession>
<evidence type="ECO:0000313" key="4">
    <source>
        <dbReference type="EMBL" id="SHG43855.1"/>
    </source>
</evidence>
<dbReference type="PANTHER" id="PTHR43156:SF2">
    <property type="entry name" value="STAGE II SPORULATION PROTEIN E"/>
    <property type="match status" value="1"/>
</dbReference>
<name>A0A1M5JTX0_9FIRM</name>
<feature type="transmembrane region" description="Helical" evidence="2">
    <location>
        <begin position="211"/>
        <end position="231"/>
    </location>
</feature>
<dbReference type="NCBIfam" id="TIGR02865">
    <property type="entry name" value="spore_II_E"/>
    <property type="match status" value="1"/>
</dbReference>
<feature type="transmembrane region" description="Helical" evidence="2">
    <location>
        <begin position="238"/>
        <end position="258"/>
    </location>
</feature>
<dbReference type="EMBL" id="FQWY01000003">
    <property type="protein sequence ID" value="SHG43855.1"/>
    <property type="molecule type" value="Genomic_DNA"/>
</dbReference>
<feature type="domain" description="PPM-type phosphatase" evidence="3">
    <location>
        <begin position="618"/>
        <end position="830"/>
    </location>
</feature>
<feature type="transmembrane region" description="Helical" evidence="2">
    <location>
        <begin position="300"/>
        <end position="320"/>
    </location>
</feature>
<dbReference type="STRING" id="1123382.SAMN02745221_00221"/>
<gene>
    <name evidence="4" type="ORF">SAMN02745221_00221</name>
</gene>
<dbReference type="GO" id="GO:0004722">
    <property type="term" value="F:protein serine/threonine phosphatase activity"/>
    <property type="evidence" value="ECO:0007669"/>
    <property type="project" value="InterPro"/>
</dbReference>
<dbReference type="PANTHER" id="PTHR43156">
    <property type="entry name" value="STAGE II SPORULATION PROTEIN E-RELATED"/>
    <property type="match status" value="1"/>
</dbReference>
<feature type="transmembrane region" description="Helical" evidence="2">
    <location>
        <begin position="68"/>
        <end position="93"/>
    </location>
</feature>
<feature type="transmembrane region" description="Helical" evidence="2">
    <location>
        <begin position="180"/>
        <end position="199"/>
    </location>
</feature>
<feature type="transmembrane region" description="Helical" evidence="2">
    <location>
        <begin position="150"/>
        <end position="168"/>
    </location>
</feature>
<sequence>MLDRIEVYPYQRIKEPASWTDRLARKRKKKKRATFYRLPEWSLPARGDFLKELNWVEMVSRFFTRGNLLLATGAFLMARAFILGEILPFLFAFAAVFSRYRKEKAIIIGLCGSLGLISVLDGTFLGANILALLLLVGIINYINIPEDKAWWALPSLTVAILMVIKSVLNIAGGFSFYQEMVIIFEAIIAGILVFVFMVADDAWRRQKELASFTFEDICAFLVLGIGVVIGLEEVTVGGLSIAAVICRVGILLAALLWGSGAATMVGVMTGIIPSIASSVFAPTLGMYAVSGLLAGLFRSFGRLGIIIGFMLGTLALSMFIPETEAAVLGLWETGIACLIFFMLPSSLKEKLPVRSLGSLAVALKPREAEMVDIAIKEETKKKIEELAAVFEELSSSFQVENSFRTHSNPQAYLEYLYGEVANNFCRSCSRYDSCWGKNSYSVSGDLLDIFASVEINGSITYEECPLEFRRRCIYGREMVTTINYLFDILRLNEYWLEKVEQTQEIVAVQLKEVGNIIRKMAGELEIKTSVDLELKRSLQKESKKLGLPIADITPIKIGENKPKLRVVADACPDGKGCENNLSTALSSLIGEKMEVASKKCPKIMGKGRCEFVLVPGFTYKINTGTAQIGKEEVCGDTFILAKLDEGREVIILSDGMGVGERAYAESQAAVSLLKSLMANGFSQEASLKIVNSVLLTRSRHDSFATLDIAVVDLYNAQADFIKTGSAPTFIKRGPRVEVIEADTLPVGIIEDIEVGKSQIALHPYDMIVMVSDGILEASGSMLEGERWLKEFLSRITDKDPQKIAEAVLNQALTICEGKPRDDMTVICAYVDLNFA</sequence>
<evidence type="ECO:0000256" key="1">
    <source>
        <dbReference type="ARBA" id="ARBA00022801"/>
    </source>
</evidence>
<dbReference type="AlphaFoldDB" id="A0A1M5JTX0"/>
<dbReference type="InterPro" id="IPR001932">
    <property type="entry name" value="PPM-type_phosphatase-like_dom"/>
</dbReference>
<keyword evidence="1" id="KW-0378">Hydrolase</keyword>
<dbReference type="SMART" id="SM00331">
    <property type="entry name" value="PP2C_SIG"/>
    <property type="match status" value="1"/>
</dbReference>
<keyword evidence="2" id="KW-0472">Membrane</keyword>
<reference evidence="5" key="1">
    <citation type="submission" date="2016-11" db="EMBL/GenBank/DDBJ databases">
        <authorList>
            <person name="Varghese N."/>
            <person name="Submissions S."/>
        </authorList>
    </citation>
    <scope>NUCLEOTIDE SEQUENCE [LARGE SCALE GENOMIC DNA]</scope>
    <source>
        <strain evidence="5">DSM 11003</strain>
    </source>
</reference>
<feature type="transmembrane region" description="Helical" evidence="2">
    <location>
        <begin position="264"/>
        <end position="288"/>
    </location>
</feature>
<dbReference type="Pfam" id="PF07228">
    <property type="entry name" value="SpoIIE"/>
    <property type="match status" value="1"/>
</dbReference>
<dbReference type="OrthoDB" id="9763774at2"/>
<dbReference type="SUPFAM" id="SSF81606">
    <property type="entry name" value="PP2C-like"/>
    <property type="match status" value="1"/>
</dbReference>
<dbReference type="InterPro" id="IPR036457">
    <property type="entry name" value="PPM-type-like_dom_sf"/>
</dbReference>
<dbReference type="InterPro" id="IPR014221">
    <property type="entry name" value="SpoII_E"/>
</dbReference>
<proteinExistence type="predicted"/>
<dbReference type="InterPro" id="IPR045768">
    <property type="entry name" value="SpoIIE_N"/>
</dbReference>
<evidence type="ECO:0000313" key="5">
    <source>
        <dbReference type="Proteomes" id="UP000242329"/>
    </source>
</evidence>
<dbReference type="RefSeq" id="WP_073089082.1">
    <property type="nucleotide sequence ID" value="NZ_FQWY01000003.1"/>
</dbReference>
<feature type="transmembrane region" description="Helical" evidence="2">
    <location>
        <begin position="105"/>
        <end position="138"/>
    </location>
</feature>
<dbReference type="Pfam" id="PF19732">
    <property type="entry name" value="SpoIIE_N"/>
    <property type="match status" value="1"/>
</dbReference>
<dbReference type="Proteomes" id="UP000242329">
    <property type="component" value="Unassembled WGS sequence"/>
</dbReference>